<keyword evidence="2" id="KW-0805">Transcription regulation</keyword>
<keyword evidence="3" id="KW-0238">DNA-binding</keyword>
<comment type="caution">
    <text evidence="9">The sequence shown here is derived from an EMBL/GenBank/DDBJ whole genome shotgun (WGS) entry which is preliminary data.</text>
</comment>
<feature type="domain" description="K-box" evidence="8">
    <location>
        <begin position="86"/>
        <end position="178"/>
    </location>
</feature>
<dbReference type="EMBL" id="CAKMRJ010000002">
    <property type="protein sequence ID" value="CAH1417001.1"/>
    <property type="molecule type" value="Genomic_DNA"/>
</dbReference>
<dbReference type="PANTHER" id="PTHR48019">
    <property type="entry name" value="SERUM RESPONSE FACTOR HOMOLOG"/>
    <property type="match status" value="1"/>
</dbReference>
<evidence type="ECO:0000259" key="8">
    <source>
        <dbReference type="PROSITE" id="PS51297"/>
    </source>
</evidence>
<dbReference type="Pfam" id="PF01486">
    <property type="entry name" value="K-box"/>
    <property type="match status" value="1"/>
</dbReference>
<sequence>MGRRKLEIKRIEDKSSRLVTFSKRRTGLIEKARQLSVLCDVDVAVIIFSARGKLYEFSSGYTANSVEHILARYEAEGRSMKGDGQDSELPLKCTKFRTCKELLQMVDRLVEENNNNNKELSLVEMTQLEEELDAALMQTRSRKTQLMMEYASTLQQQEKDLIKEKEEIVQQIASAERVFGIGGGGLNTTLQLTRWIRRNI</sequence>
<evidence type="ECO:0000256" key="3">
    <source>
        <dbReference type="ARBA" id="ARBA00023125"/>
    </source>
</evidence>
<dbReference type="InterPro" id="IPR002487">
    <property type="entry name" value="TF_Kbox"/>
</dbReference>
<dbReference type="InterPro" id="IPR033896">
    <property type="entry name" value="MEF2-like_N"/>
</dbReference>
<evidence type="ECO:0000256" key="1">
    <source>
        <dbReference type="ARBA" id="ARBA00004123"/>
    </source>
</evidence>
<dbReference type="PROSITE" id="PS00350">
    <property type="entry name" value="MADS_BOX_1"/>
    <property type="match status" value="1"/>
</dbReference>
<reference evidence="9 10" key="1">
    <citation type="submission" date="2022-01" db="EMBL/GenBank/DDBJ databases">
        <authorList>
            <person name="Xiong W."/>
            <person name="Schranz E."/>
        </authorList>
    </citation>
    <scope>NUCLEOTIDE SEQUENCE [LARGE SCALE GENOMIC DNA]</scope>
</reference>
<evidence type="ECO:0000259" key="7">
    <source>
        <dbReference type="PROSITE" id="PS50066"/>
    </source>
</evidence>
<accession>A0AAU9LUQ6</accession>
<dbReference type="AlphaFoldDB" id="A0AAU9LUQ6"/>
<comment type="subcellular location">
    <subcellularLocation>
        <location evidence="1">Nucleus</location>
    </subcellularLocation>
</comment>
<keyword evidence="4" id="KW-0804">Transcription</keyword>
<dbReference type="Gene3D" id="3.40.1810.10">
    <property type="entry name" value="Transcription factor, MADS-box"/>
    <property type="match status" value="1"/>
</dbReference>
<gene>
    <name evidence="9" type="ORF">LVIROSA_LOCUS4724</name>
</gene>
<dbReference type="GO" id="GO:0046983">
    <property type="term" value="F:protein dimerization activity"/>
    <property type="evidence" value="ECO:0007669"/>
    <property type="project" value="InterPro"/>
</dbReference>
<keyword evidence="5" id="KW-0539">Nucleus</keyword>
<dbReference type="Proteomes" id="UP001157418">
    <property type="component" value="Unassembled WGS sequence"/>
</dbReference>
<evidence type="ECO:0000313" key="9">
    <source>
        <dbReference type="EMBL" id="CAH1417001.1"/>
    </source>
</evidence>
<feature type="coiled-coil region" evidence="6">
    <location>
        <begin position="147"/>
        <end position="178"/>
    </location>
</feature>
<evidence type="ECO:0000256" key="2">
    <source>
        <dbReference type="ARBA" id="ARBA00023015"/>
    </source>
</evidence>
<dbReference type="PRINTS" id="PR00404">
    <property type="entry name" value="MADSDOMAIN"/>
</dbReference>
<dbReference type="GO" id="GO:0045944">
    <property type="term" value="P:positive regulation of transcription by RNA polymerase II"/>
    <property type="evidence" value="ECO:0007669"/>
    <property type="project" value="InterPro"/>
</dbReference>
<dbReference type="SMART" id="SM00432">
    <property type="entry name" value="MADS"/>
    <property type="match status" value="1"/>
</dbReference>
<dbReference type="Pfam" id="PF00319">
    <property type="entry name" value="SRF-TF"/>
    <property type="match status" value="1"/>
</dbReference>
<dbReference type="GO" id="GO:0005634">
    <property type="term" value="C:nucleus"/>
    <property type="evidence" value="ECO:0007669"/>
    <property type="project" value="UniProtKB-SubCell"/>
</dbReference>
<keyword evidence="10" id="KW-1185">Reference proteome</keyword>
<dbReference type="InterPro" id="IPR002100">
    <property type="entry name" value="TF_MADSbox"/>
</dbReference>
<evidence type="ECO:0000256" key="6">
    <source>
        <dbReference type="SAM" id="Coils"/>
    </source>
</evidence>
<evidence type="ECO:0000313" key="10">
    <source>
        <dbReference type="Proteomes" id="UP001157418"/>
    </source>
</evidence>
<dbReference type="GO" id="GO:0003700">
    <property type="term" value="F:DNA-binding transcription factor activity"/>
    <property type="evidence" value="ECO:0007669"/>
    <property type="project" value="InterPro"/>
</dbReference>
<dbReference type="InterPro" id="IPR050142">
    <property type="entry name" value="MADS-box/MEF2_TF"/>
</dbReference>
<proteinExistence type="predicted"/>
<keyword evidence="6" id="KW-0175">Coiled coil</keyword>
<dbReference type="SUPFAM" id="SSF55455">
    <property type="entry name" value="SRF-like"/>
    <property type="match status" value="1"/>
</dbReference>
<protein>
    <submittedName>
        <fullName evidence="9">Uncharacterized protein</fullName>
    </submittedName>
</protein>
<dbReference type="InterPro" id="IPR036879">
    <property type="entry name" value="TF_MADSbox_sf"/>
</dbReference>
<name>A0AAU9LUQ6_9ASTR</name>
<dbReference type="CDD" id="cd00265">
    <property type="entry name" value="MADS_MEF2_like"/>
    <property type="match status" value="1"/>
</dbReference>
<organism evidence="9 10">
    <name type="scientific">Lactuca virosa</name>
    <dbReference type="NCBI Taxonomy" id="75947"/>
    <lineage>
        <taxon>Eukaryota</taxon>
        <taxon>Viridiplantae</taxon>
        <taxon>Streptophyta</taxon>
        <taxon>Embryophyta</taxon>
        <taxon>Tracheophyta</taxon>
        <taxon>Spermatophyta</taxon>
        <taxon>Magnoliopsida</taxon>
        <taxon>eudicotyledons</taxon>
        <taxon>Gunneridae</taxon>
        <taxon>Pentapetalae</taxon>
        <taxon>asterids</taxon>
        <taxon>campanulids</taxon>
        <taxon>Asterales</taxon>
        <taxon>Asteraceae</taxon>
        <taxon>Cichorioideae</taxon>
        <taxon>Cichorieae</taxon>
        <taxon>Lactucinae</taxon>
        <taxon>Lactuca</taxon>
    </lineage>
</organism>
<dbReference type="PROSITE" id="PS50066">
    <property type="entry name" value="MADS_BOX_2"/>
    <property type="match status" value="1"/>
</dbReference>
<feature type="domain" description="MADS-box" evidence="7">
    <location>
        <begin position="1"/>
        <end position="61"/>
    </location>
</feature>
<dbReference type="PROSITE" id="PS51297">
    <property type="entry name" value="K_BOX"/>
    <property type="match status" value="1"/>
</dbReference>
<evidence type="ECO:0000256" key="5">
    <source>
        <dbReference type="ARBA" id="ARBA00023242"/>
    </source>
</evidence>
<evidence type="ECO:0000256" key="4">
    <source>
        <dbReference type="ARBA" id="ARBA00023163"/>
    </source>
</evidence>
<dbReference type="GO" id="GO:0000977">
    <property type="term" value="F:RNA polymerase II transcription regulatory region sequence-specific DNA binding"/>
    <property type="evidence" value="ECO:0007669"/>
    <property type="project" value="InterPro"/>
</dbReference>